<dbReference type="PANTHER" id="PTHR46112:SF2">
    <property type="entry name" value="XAA-PRO AMINOPEPTIDASE P-RELATED"/>
    <property type="match status" value="1"/>
</dbReference>
<accession>A0A6J6WKF4</accession>
<dbReference type="InterPro" id="IPR050659">
    <property type="entry name" value="Peptidase_M24B"/>
</dbReference>
<protein>
    <submittedName>
        <fullName evidence="2">Unannotated protein</fullName>
    </submittedName>
</protein>
<dbReference type="EMBL" id="CAFAAI010000003">
    <property type="protein sequence ID" value="CAB4785651.1"/>
    <property type="molecule type" value="Genomic_DNA"/>
</dbReference>
<dbReference type="AlphaFoldDB" id="A0A6J6WKF4"/>
<proteinExistence type="predicted"/>
<dbReference type="SUPFAM" id="SSF55920">
    <property type="entry name" value="Creatinase/aminopeptidase"/>
    <property type="match status" value="1"/>
</dbReference>
<dbReference type="Pfam" id="PF00557">
    <property type="entry name" value="Peptidase_M24"/>
    <property type="match status" value="1"/>
</dbReference>
<feature type="domain" description="Peptidase M24" evidence="1">
    <location>
        <begin position="148"/>
        <end position="328"/>
    </location>
</feature>
<dbReference type="InterPro" id="IPR036005">
    <property type="entry name" value="Creatinase/aminopeptidase-like"/>
</dbReference>
<dbReference type="Gene3D" id="3.90.230.10">
    <property type="entry name" value="Creatinase/methionine aminopeptidase superfamily"/>
    <property type="match status" value="1"/>
</dbReference>
<dbReference type="InterPro" id="IPR000994">
    <property type="entry name" value="Pept_M24"/>
</dbReference>
<name>A0A6J6WKF4_9ZZZZ</name>
<dbReference type="PANTHER" id="PTHR46112">
    <property type="entry name" value="AMINOPEPTIDASE"/>
    <property type="match status" value="1"/>
</dbReference>
<reference evidence="2" key="1">
    <citation type="submission" date="2020-05" db="EMBL/GenBank/DDBJ databases">
        <authorList>
            <person name="Chiriac C."/>
            <person name="Salcher M."/>
            <person name="Ghai R."/>
            <person name="Kavagutti S V."/>
        </authorList>
    </citation>
    <scope>NUCLEOTIDE SEQUENCE</scope>
</reference>
<gene>
    <name evidence="2" type="ORF">UFOPK2992_00055</name>
</gene>
<evidence type="ECO:0000313" key="2">
    <source>
        <dbReference type="EMBL" id="CAB4785651.1"/>
    </source>
</evidence>
<sequence length="368" mass="39124">MSRNLSLFEYDRRATQWAAVLDQRDWTYLVLPIGRDDSWLSHVAGRPLHIEAHCGVVLVRRGLAPALLVEPEARWPEDTGWLTVERVADLATTLRQFSDGRKAGIVGRFGSELALAAIQKSGVRTEDATQDLLATRELKGDEELHACEHAAWIIDRCFERLLHRVKPGDTAAHIAAAVHADALDIGASACEVLMFRWVTSASGARLAVDLPGDEVVHVGGTLLCSIRVAAASGHSALMARPVVFGMPNEPIERAARGAGSALAAIVRHARPGVAIGSLESIATVAAESEGATLLSARIHGIGLDTCEAPTGAGALIQQGHILVVECACSADTMAASLQACTLIVEHEAARRLDSMALGLFAPELHRPA</sequence>
<evidence type="ECO:0000259" key="1">
    <source>
        <dbReference type="Pfam" id="PF00557"/>
    </source>
</evidence>
<organism evidence="2">
    <name type="scientific">freshwater metagenome</name>
    <dbReference type="NCBI Taxonomy" id="449393"/>
    <lineage>
        <taxon>unclassified sequences</taxon>
        <taxon>metagenomes</taxon>
        <taxon>ecological metagenomes</taxon>
    </lineage>
</organism>